<evidence type="ECO:0000256" key="1">
    <source>
        <dbReference type="SAM" id="MobiDB-lite"/>
    </source>
</evidence>
<feature type="compositionally biased region" description="Basic residues" evidence="1">
    <location>
        <begin position="130"/>
        <end position="143"/>
    </location>
</feature>
<keyword evidence="3" id="KW-1185">Reference proteome</keyword>
<dbReference type="EMBL" id="FUWJ01000005">
    <property type="protein sequence ID" value="SKA16291.1"/>
    <property type="molecule type" value="Genomic_DNA"/>
</dbReference>
<dbReference type="STRING" id="225324.SAMN02745126_03871"/>
<feature type="compositionally biased region" description="Basic residues" evidence="1">
    <location>
        <begin position="107"/>
        <end position="123"/>
    </location>
</feature>
<organism evidence="2 3">
    <name type="scientific">Enhydrobacter aerosaccus</name>
    <dbReference type="NCBI Taxonomy" id="225324"/>
    <lineage>
        <taxon>Bacteria</taxon>
        <taxon>Pseudomonadati</taxon>
        <taxon>Pseudomonadota</taxon>
        <taxon>Alphaproteobacteria</taxon>
        <taxon>Hyphomicrobiales</taxon>
        <taxon>Enhydrobacter</taxon>
    </lineage>
</organism>
<feature type="compositionally biased region" description="Basic and acidic residues" evidence="1">
    <location>
        <begin position="15"/>
        <end position="26"/>
    </location>
</feature>
<dbReference type="AlphaFoldDB" id="A0A1T4RKT9"/>
<evidence type="ECO:0000313" key="3">
    <source>
        <dbReference type="Proteomes" id="UP000190092"/>
    </source>
</evidence>
<feature type="compositionally biased region" description="Basic and acidic residues" evidence="1">
    <location>
        <begin position="81"/>
        <end position="96"/>
    </location>
</feature>
<gene>
    <name evidence="2" type="ORF">SAMN02745126_03871</name>
</gene>
<dbReference type="InterPro" id="IPR045468">
    <property type="entry name" value="DUF6496"/>
</dbReference>
<reference evidence="3" key="1">
    <citation type="submission" date="2017-02" db="EMBL/GenBank/DDBJ databases">
        <authorList>
            <person name="Varghese N."/>
            <person name="Submissions S."/>
        </authorList>
    </citation>
    <scope>NUCLEOTIDE SEQUENCE [LARGE SCALE GENOMIC DNA]</scope>
    <source>
        <strain evidence="3">ATCC 27094</strain>
    </source>
</reference>
<dbReference type="RefSeq" id="WP_178097481.1">
    <property type="nucleotide sequence ID" value="NZ_FUWJ01000005.1"/>
</dbReference>
<feature type="compositionally biased region" description="Polar residues" evidence="1">
    <location>
        <begin position="1"/>
        <end position="10"/>
    </location>
</feature>
<feature type="compositionally biased region" description="Basic and acidic residues" evidence="1">
    <location>
        <begin position="54"/>
        <end position="74"/>
    </location>
</feature>
<name>A0A1T4RKT9_9HYPH</name>
<dbReference type="Proteomes" id="UP000190092">
    <property type="component" value="Unassembled WGS sequence"/>
</dbReference>
<evidence type="ECO:0000313" key="2">
    <source>
        <dbReference type="EMBL" id="SKA16291.1"/>
    </source>
</evidence>
<accession>A0A1T4RKT9</accession>
<feature type="region of interest" description="Disordered" evidence="1">
    <location>
        <begin position="1"/>
        <end position="143"/>
    </location>
</feature>
<protein>
    <submittedName>
        <fullName evidence="2">Uncharacterized protein</fullName>
    </submittedName>
</protein>
<dbReference type="Pfam" id="PF20106">
    <property type="entry name" value="DUF6496"/>
    <property type="match status" value="1"/>
</dbReference>
<sequence length="143" mass="15850">MARQSPSQRKSVGRVMHEFKHGELKSGPRGRAGKVKNPRQAIAIALHEAGASKYEGKQENRRSYARTKQKEARGETAQQEAEGKSRVGARGRRESSRAMGGKNAKTTTRRGGRVTTARRKSSSRRPAAATRRRKSTARRRKAA</sequence>
<proteinExistence type="predicted"/>